<dbReference type="GO" id="GO:0016787">
    <property type="term" value="F:hydrolase activity"/>
    <property type="evidence" value="ECO:0007669"/>
    <property type="project" value="UniProtKB-KW"/>
</dbReference>
<feature type="domain" description="Nudix hydrolase" evidence="1">
    <location>
        <begin position="51"/>
        <end position="184"/>
    </location>
</feature>
<protein>
    <submittedName>
        <fullName evidence="2">NUDIX hydrolase</fullName>
    </submittedName>
</protein>
<dbReference type="EMBL" id="CP139781">
    <property type="protein sequence ID" value="WRQ88792.1"/>
    <property type="molecule type" value="Genomic_DNA"/>
</dbReference>
<proteinExistence type="predicted"/>
<reference evidence="2 3" key="2">
    <citation type="submission" date="2023-12" db="EMBL/GenBank/DDBJ databases">
        <title>Description of an unclassified Opitutus bacterium of Verrucomicrobiota.</title>
        <authorList>
            <person name="Zhang D.-F."/>
        </authorList>
    </citation>
    <scope>NUCLEOTIDE SEQUENCE [LARGE SCALE GENOMIC DNA]</scope>
    <source>
        <strain evidence="2 3">WL0086</strain>
    </source>
</reference>
<sequence length="191" mass="21547">MAVVGTREHVAALLRAHLVSGAEAGHEAAMVEATLSFVEAEPRCAERSLEVGHLTGSAWIVDRTRRKTLLTHHRKLNMWLQLGGHADGDLDIAAVAMREAEEESGLSELRLVSPTLFDVDRHRIPARKGEPEHWHYDLRFMVEANADEAFVVSDESHDLAWIEIERMAEFNSEESMLRMARKTGRMVNGEW</sequence>
<dbReference type="Proteomes" id="UP000738431">
    <property type="component" value="Chromosome"/>
</dbReference>
<dbReference type="InterPro" id="IPR015797">
    <property type="entry name" value="NUDIX_hydrolase-like_dom_sf"/>
</dbReference>
<dbReference type="PROSITE" id="PS51462">
    <property type="entry name" value="NUDIX"/>
    <property type="match status" value="1"/>
</dbReference>
<evidence type="ECO:0000313" key="3">
    <source>
        <dbReference type="Proteomes" id="UP000738431"/>
    </source>
</evidence>
<keyword evidence="2" id="KW-0378">Hydrolase</keyword>
<accession>A0ABZ1CBV1</accession>
<evidence type="ECO:0000313" key="2">
    <source>
        <dbReference type="EMBL" id="WRQ88792.1"/>
    </source>
</evidence>
<dbReference type="SUPFAM" id="SSF55811">
    <property type="entry name" value="Nudix"/>
    <property type="match status" value="1"/>
</dbReference>
<name>A0ABZ1CBV1_9BACT</name>
<dbReference type="Pfam" id="PF00293">
    <property type="entry name" value="NUDIX"/>
    <property type="match status" value="1"/>
</dbReference>
<dbReference type="Gene3D" id="3.90.79.10">
    <property type="entry name" value="Nucleoside Triphosphate Pyrophosphohydrolase"/>
    <property type="match status" value="1"/>
</dbReference>
<evidence type="ECO:0000259" key="1">
    <source>
        <dbReference type="PROSITE" id="PS51462"/>
    </source>
</evidence>
<keyword evidence="3" id="KW-1185">Reference proteome</keyword>
<gene>
    <name evidence="2" type="ORF">K1X11_005205</name>
</gene>
<organism evidence="2 3">
    <name type="scientific">Actomonas aquatica</name>
    <dbReference type="NCBI Taxonomy" id="2866162"/>
    <lineage>
        <taxon>Bacteria</taxon>
        <taxon>Pseudomonadati</taxon>
        <taxon>Verrucomicrobiota</taxon>
        <taxon>Opitutia</taxon>
        <taxon>Opitutales</taxon>
        <taxon>Opitutaceae</taxon>
        <taxon>Actomonas</taxon>
    </lineage>
</organism>
<dbReference type="RefSeq" id="WP_221031889.1">
    <property type="nucleotide sequence ID" value="NZ_CP139781.1"/>
</dbReference>
<dbReference type="CDD" id="cd03674">
    <property type="entry name" value="NUDIX_Hydrolase"/>
    <property type="match status" value="1"/>
</dbReference>
<dbReference type="InterPro" id="IPR000086">
    <property type="entry name" value="NUDIX_hydrolase_dom"/>
</dbReference>
<reference evidence="2 3" key="1">
    <citation type="submission" date="2021-08" db="EMBL/GenBank/DDBJ databases">
        <authorList>
            <person name="Zhang D."/>
            <person name="Zhang A."/>
            <person name="Wang L."/>
        </authorList>
    </citation>
    <scope>NUCLEOTIDE SEQUENCE [LARGE SCALE GENOMIC DNA]</scope>
    <source>
        <strain evidence="2 3">WL0086</strain>
    </source>
</reference>